<organism evidence="2 3">
    <name type="scientific">Helobdella robusta</name>
    <name type="common">Californian leech</name>
    <dbReference type="NCBI Taxonomy" id="6412"/>
    <lineage>
        <taxon>Eukaryota</taxon>
        <taxon>Metazoa</taxon>
        <taxon>Spiralia</taxon>
        <taxon>Lophotrochozoa</taxon>
        <taxon>Annelida</taxon>
        <taxon>Clitellata</taxon>
        <taxon>Hirudinea</taxon>
        <taxon>Rhynchobdellida</taxon>
        <taxon>Glossiphoniidae</taxon>
        <taxon>Helobdella</taxon>
    </lineage>
</organism>
<dbReference type="CTD" id="20208391"/>
<name>T1FHU2_HELRO</name>
<dbReference type="RefSeq" id="XP_009030703.1">
    <property type="nucleotide sequence ID" value="XM_009032455.1"/>
</dbReference>
<protein>
    <submittedName>
        <fullName evidence="1 2">Uncharacterized protein</fullName>
    </submittedName>
</protein>
<dbReference type="AlphaFoldDB" id="T1FHU2"/>
<dbReference type="OrthoDB" id="205993at2759"/>
<reference evidence="1 3" key="2">
    <citation type="journal article" date="2013" name="Nature">
        <title>Insights into bilaterian evolution from three spiralian genomes.</title>
        <authorList>
            <person name="Simakov O."/>
            <person name="Marletaz F."/>
            <person name="Cho S.J."/>
            <person name="Edsinger-Gonzales E."/>
            <person name="Havlak P."/>
            <person name="Hellsten U."/>
            <person name="Kuo D.H."/>
            <person name="Larsson T."/>
            <person name="Lv J."/>
            <person name="Arendt D."/>
            <person name="Savage R."/>
            <person name="Osoegawa K."/>
            <person name="de Jong P."/>
            <person name="Grimwood J."/>
            <person name="Chapman J.A."/>
            <person name="Shapiro H."/>
            <person name="Aerts A."/>
            <person name="Otillar R.P."/>
            <person name="Terry A.Y."/>
            <person name="Boore J.L."/>
            <person name="Grigoriev I.V."/>
            <person name="Lindberg D.R."/>
            <person name="Seaver E.C."/>
            <person name="Weisblat D.A."/>
            <person name="Putnam N.H."/>
            <person name="Rokhsar D.S."/>
        </authorList>
    </citation>
    <scope>NUCLEOTIDE SEQUENCE</scope>
</reference>
<evidence type="ECO:0000313" key="2">
    <source>
        <dbReference type="EnsemblMetazoa" id="HelroP182153"/>
    </source>
</evidence>
<dbReference type="EMBL" id="AMQM01008001">
    <property type="status" value="NOT_ANNOTATED_CDS"/>
    <property type="molecule type" value="Genomic_DNA"/>
</dbReference>
<gene>
    <name evidence="2" type="primary">20208391</name>
    <name evidence="1" type="ORF">HELRODRAFT_182153</name>
</gene>
<dbReference type="Gene3D" id="1.20.1250.20">
    <property type="entry name" value="MFS general substrate transporter like domains"/>
    <property type="match status" value="1"/>
</dbReference>
<evidence type="ECO:0000313" key="1">
    <source>
        <dbReference type="EMBL" id="ESN91181.1"/>
    </source>
</evidence>
<evidence type="ECO:0000313" key="3">
    <source>
        <dbReference type="Proteomes" id="UP000015101"/>
    </source>
</evidence>
<proteinExistence type="predicted"/>
<sequence length="222" mass="24696">MAFEPTRTPIPTTTPFKLATTKTTTSRNTFDNIISSKTNLKSTTMAGTRTTVRYETTAINLRSNTSAAATTVTTTTTTTTATSKTSNITNRITTSRLDNEIYNCKTRNPSRQICQQNISNARNVVTATCGSALEILSGVRGMKDVNDGGGDERMMKKHTQMNSFITDLIRRKAFGLKSKKLMLTRNNKGYFTGYPLHVFLVLANEFCERFSFYGMKGEVFQD</sequence>
<dbReference type="Proteomes" id="UP000015101">
    <property type="component" value="Unassembled WGS sequence"/>
</dbReference>
<dbReference type="InterPro" id="IPR036259">
    <property type="entry name" value="MFS_trans_sf"/>
</dbReference>
<dbReference type="EnsemblMetazoa" id="HelroT182153">
    <property type="protein sequence ID" value="HelroP182153"/>
    <property type="gene ID" value="HelroG182153"/>
</dbReference>
<reference evidence="2" key="3">
    <citation type="submission" date="2015-06" db="UniProtKB">
        <authorList>
            <consortium name="EnsemblMetazoa"/>
        </authorList>
    </citation>
    <scope>IDENTIFICATION</scope>
</reference>
<keyword evidence="3" id="KW-1185">Reference proteome</keyword>
<reference evidence="3" key="1">
    <citation type="submission" date="2012-12" db="EMBL/GenBank/DDBJ databases">
        <authorList>
            <person name="Hellsten U."/>
            <person name="Grimwood J."/>
            <person name="Chapman J.A."/>
            <person name="Shapiro H."/>
            <person name="Aerts A."/>
            <person name="Otillar R.P."/>
            <person name="Terry A.Y."/>
            <person name="Boore J.L."/>
            <person name="Simakov O."/>
            <person name="Marletaz F."/>
            <person name="Cho S.-J."/>
            <person name="Edsinger-Gonzales E."/>
            <person name="Havlak P."/>
            <person name="Kuo D.-H."/>
            <person name="Larsson T."/>
            <person name="Lv J."/>
            <person name="Arendt D."/>
            <person name="Savage R."/>
            <person name="Osoegawa K."/>
            <person name="de Jong P."/>
            <person name="Lindberg D.R."/>
            <person name="Seaver E.C."/>
            <person name="Weisblat D.A."/>
            <person name="Putnam N.H."/>
            <person name="Grigoriev I.V."/>
            <person name="Rokhsar D.S."/>
        </authorList>
    </citation>
    <scope>NUCLEOTIDE SEQUENCE</scope>
</reference>
<accession>T1FHU2</accession>
<dbReference type="KEGG" id="hro:HELRODRAFT_182153"/>
<dbReference type="InParanoid" id="T1FHU2"/>
<dbReference type="HOGENOM" id="CLU_1246571_0_0_1"/>
<dbReference type="EMBL" id="KB097710">
    <property type="protein sequence ID" value="ESN91181.1"/>
    <property type="molecule type" value="Genomic_DNA"/>
</dbReference>
<dbReference type="GeneID" id="20208391"/>